<evidence type="ECO:0000313" key="5">
    <source>
        <dbReference type="Proteomes" id="UP001517367"/>
    </source>
</evidence>
<feature type="domain" description="FecR protein" evidence="2">
    <location>
        <begin position="188"/>
        <end position="282"/>
    </location>
</feature>
<accession>A0ABW9JCN8</accession>
<dbReference type="InterPro" id="IPR032508">
    <property type="entry name" value="FecR_C"/>
</dbReference>
<proteinExistence type="predicted"/>
<keyword evidence="1" id="KW-0472">Membrane</keyword>
<evidence type="ECO:0000259" key="2">
    <source>
        <dbReference type="Pfam" id="PF04773"/>
    </source>
</evidence>
<name>A0ABW9JCN8_9SPHI</name>
<dbReference type="PANTHER" id="PTHR30273:SF2">
    <property type="entry name" value="PROTEIN FECR"/>
    <property type="match status" value="1"/>
</dbReference>
<dbReference type="Pfam" id="PF04773">
    <property type="entry name" value="FecR"/>
    <property type="match status" value="1"/>
</dbReference>
<dbReference type="Gene3D" id="3.55.50.30">
    <property type="match status" value="1"/>
</dbReference>
<dbReference type="PANTHER" id="PTHR30273">
    <property type="entry name" value="PERIPLASMIC SIGNAL SENSOR AND SIGMA FACTOR ACTIVATOR FECR-RELATED"/>
    <property type="match status" value="1"/>
</dbReference>
<dbReference type="InterPro" id="IPR012373">
    <property type="entry name" value="Ferrdict_sens_TM"/>
</dbReference>
<feature type="domain" description="Protein FecR C-terminal" evidence="3">
    <location>
        <begin position="325"/>
        <end position="393"/>
    </location>
</feature>
<keyword evidence="1" id="KW-1133">Transmembrane helix</keyword>
<dbReference type="Pfam" id="PF16344">
    <property type="entry name" value="FecR_C"/>
    <property type="match status" value="1"/>
</dbReference>
<sequence>MYLSSERVEYLLHAYIHNVADERELEEITELIKHPEGIAELKKFMDHYWPNQTVERYPEVDAGRVLEQIISHQDFKAGKRGKIFKLLPNLLRYAAILFVLAGLLFWIYSLNNKITSVDGVKLAQNSHTNIQSATQKAILTLSDGSKIDLNEKAVGTIATEGQLPVQQRSGQLIYQGSISEQSHFVVNTLTTPKGGYYQLMLNDGTKIWLNAASSISYPVAFSGGDRRVKISGEAYLEVAKNPKQPFYVETDGCQIRVLGTSFNVSAYNDDILVTTTLVEGAVNVKSGNSSGVLKPNQQSIVNKSSNELVVKTVDTEKALAWKNGYFMFDNEDIRSVMKSIERWYDIEVSYSGNLTGKTFGGTISRSDDVRNLLKNIELTETVHFKIEGRRVTVMP</sequence>
<dbReference type="EMBL" id="SRMP02000001">
    <property type="protein sequence ID" value="MFN0290090.1"/>
    <property type="molecule type" value="Genomic_DNA"/>
</dbReference>
<protein>
    <submittedName>
        <fullName evidence="4">FecR family protein</fullName>
    </submittedName>
</protein>
<dbReference type="Gene3D" id="2.60.120.1440">
    <property type="match status" value="1"/>
</dbReference>
<organism evidence="4 5">
    <name type="scientific">Pedobacter helvus</name>
    <dbReference type="NCBI Taxonomy" id="2563444"/>
    <lineage>
        <taxon>Bacteria</taxon>
        <taxon>Pseudomonadati</taxon>
        <taxon>Bacteroidota</taxon>
        <taxon>Sphingobacteriia</taxon>
        <taxon>Sphingobacteriales</taxon>
        <taxon>Sphingobacteriaceae</taxon>
        <taxon>Pedobacter</taxon>
    </lineage>
</organism>
<reference evidence="4 5" key="1">
    <citation type="submission" date="2024-12" db="EMBL/GenBank/DDBJ databases">
        <authorList>
            <person name="Hu S."/>
        </authorList>
    </citation>
    <scope>NUCLEOTIDE SEQUENCE [LARGE SCALE GENOMIC DNA]</scope>
    <source>
        <strain evidence="4 5">P-25</strain>
    </source>
</reference>
<keyword evidence="5" id="KW-1185">Reference proteome</keyword>
<gene>
    <name evidence="4" type="ORF">E5L68_001730</name>
</gene>
<evidence type="ECO:0000313" key="4">
    <source>
        <dbReference type="EMBL" id="MFN0290090.1"/>
    </source>
</evidence>
<evidence type="ECO:0000256" key="1">
    <source>
        <dbReference type="SAM" id="Phobius"/>
    </source>
</evidence>
<feature type="transmembrane region" description="Helical" evidence="1">
    <location>
        <begin position="90"/>
        <end position="108"/>
    </location>
</feature>
<dbReference type="RefSeq" id="WP_138727685.1">
    <property type="nucleotide sequence ID" value="NZ_SRMP02000001.1"/>
</dbReference>
<dbReference type="Proteomes" id="UP001517367">
    <property type="component" value="Unassembled WGS sequence"/>
</dbReference>
<dbReference type="InterPro" id="IPR006860">
    <property type="entry name" value="FecR"/>
</dbReference>
<evidence type="ECO:0000259" key="3">
    <source>
        <dbReference type="Pfam" id="PF16344"/>
    </source>
</evidence>
<comment type="caution">
    <text evidence="4">The sequence shown here is derived from an EMBL/GenBank/DDBJ whole genome shotgun (WGS) entry which is preliminary data.</text>
</comment>
<keyword evidence="1" id="KW-0812">Transmembrane</keyword>